<dbReference type="EMBL" id="JABVXQ010000009">
    <property type="protein sequence ID" value="KAF6090927.1"/>
    <property type="molecule type" value="Genomic_DNA"/>
</dbReference>
<dbReference type="PANTHER" id="PTHR21642">
    <property type="entry name" value="CEREBRAL CAVERNOUS MALFORMATIONS PROTEIN 2 HOMOLOG"/>
    <property type="match status" value="1"/>
</dbReference>
<comment type="similarity">
    <text evidence="1">Belongs to the CCM2 family.</text>
</comment>
<evidence type="ECO:0000313" key="2">
    <source>
        <dbReference type="EMBL" id="KAF6090927.1"/>
    </source>
</evidence>
<dbReference type="PANTHER" id="PTHR21642:SF4">
    <property type="entry name" value="CEREBRAL CAVERNOUS MALFORMATIONS 2 PROTEIN"/>
    <property type="match status" value="1"/>
</dbReference>
<dbReference type="InterPro" id="IPR026159">
    <property type="entry name" value="Malcavernin"/>
</dbReference>
<dbReference type="Gene3D" id="2.30.29.30">
    <property type="entry name" value="Pleckstrin-homology domain (PH domain)/Phosphotyrosine-binding domain (PTB)"/>
    <property type="match status" value="1"/>
</dbReference>
<evidence type="ECO:0000313" key="3">
    <source>
        <dbReference type="Proteomes" id="UP000664940"/>
    </source>
</evidence>
<dbReference type="GO" id="GO:0007507">
    <property type="term" value="P:heart development"/>
    <property type="evidence" value="ECO:0007669"/>
    <property type="project" value="TreeGrafter"/>
</dbReference>
<dbReference type="Proteomes" id="UP000664940">
    <property type="component" value="Unassembled WGS sequence"/>
</dbReference>
<dbReference type="InterPro" id="IPR011993">
    <property type="entry name" value="PH-like_dom_sf"/>
</dbReference>
<reference evidence="2 3" key="1">
    <citation type="journal article" date="2020" name="Nature">
        <title>Six reference-quality genomes reveal evolution of bat adaptations.</title>
        <authorList>
            <person name="Jebb D."/>
            <person name="Huang Z."/>
            <person name="Pippel M."/>
            <person name="Hughes G.M."/>
            <person name="Lavrichenko K."/>
            <person name="Devanna P."/>
            <person name="Winkler S."/>
            <person name="Jermiin L.S."/>
            <person name="Skirmuntt E.C."/>
            <person name="Katzourakis A."/>
            <person name="Burkitt-Gray L."/>
            <person name="Ray D.A."/>
            <person name="Sullivan K.A.M."/>
            <person name="Roscito J.G."/>
            <person name="Kirilenko B.M."/>
            <person name="Davalos L.M."/>
            <person name="Corthals A.P."/>
            <person name="Power M.L."/>
            <person name="Jones G."/>
            <person name="Ransome R.D."/>
            <person name="Dechmann D.K.N."/>
            <person name="Locatelli A.G."/>
            <person name="Puechmaille S.J."/>
            <person name="Fedrigo O."/>
            <person name="Jarvis E.D."/>
            <person name="Hiller M."/>
            <person name="Vernes S.C."/>
            <person name="Myers E.W."/>
            <person name="Teeling E.C."/>
        </authorList>
    </citation>
    <scope>NUCLEOTIDE SEQUENCE [LARGE SCALE GENOMIC DNA]</scope>
    <source>
        <strain evidence="2">Bat1K_MPI-CBG_1</strain>
    </source>
</reference>
<sequence length="155" mass="16837">MSCEQGATSYPVVLKMVQDPGISPCQSLCVESSRGLTTGSMLESSLGPGEACCMVILANESKVATEKLRSLLRQVFWIVYPVSTINFLDRATLDGASVPTRHLSRHSGDESATEVDMKEPCKRDTRIFSILDCVHTSDISPLSSLPMLRHSMTAS</sequence>
<name>A0A833Z842_9CHIR</name>
<dbReference type="AlphaFoldDB" id="A0A833Z842"/>
<dbReference type="GO" id="GO:0001570">
    <property type="term" value="P:vasculogenesis"/>
    <property type="evidence" value="ECO:0007669"/>
    <property type="project" value="TreeGrafter"/>
</dbReference>
<evidence type="ECO:0000256" key="1">
    <source>
        <dbReference type="ARBA" id="ARBA00010822"/>
    </source>
</evidence>
<organism evidence="2 3">
    <name type="scientific">Phyllostomus discolor</name>
    <name type="common">pale spear-nosed bat</name>
    <dbReference type="NCBI Taxonomy" id="89673"/>
    <lineage>
        <taxon>Eukaryota</taxon>
        <taxon>Metazoa</taxon>
        <taxon>Chordata</taxon>
        <taxon>Craniata</taxon>
        <taxon>Vertebrata</taxon>
        <taxon>Euteleostomi</taxon>
        <taxon>Mammalia</taxon>
        <taxon>Eutheria</taxon>
        <taxon>Laurasiatheria</taxon>
        <taxon>Chiroptera</taxon>
        <taxon>Yangochiroptera</taxon>
        <taxon>Phyllostomidae</taxon>
        <taxon>Phyllostominae</taxon>
        <taxon>Phyllostomus</taxon>
    </lineage>
</organism>
<accession>A0A833Z842</accession>
<comment type="caution">
    <text evidence="2">The sequence shown here is derived from an EMBL/GenBank/DDBJ whole genome shotgun (WGS) entry which is preliminary data.</text>
</comment>
<proteinExistence type="inferred from homology"/>
<gene>
    <name evidence="2" type="ORF">HJG60_012272</name>
</gene>
<protein>
    <submittedName>
        <fullName evidence="2">Uncharacterized protein</fullName>
    </submittedName>
</protein>